<dbReference type="CDD" id="cd06261">
    <property type="entry name" value="TM_PBP2"/>
    <property type="match status" value="1"/>
</dbReference>
<dbReference type="Pfam" id="PF00528">
    <property type="entry name" value="BPD_transp_1"/>
    <property type="match status" value="1"/>
</dbReference>
<dbReference type="PANTHER" id="PTHR43005:SF1">
    <property type="entry name" value="SPERMIDINE_PUTRESCINE TRANSPORT SYSTEM PERMEASE PROTEIN"/>
    <property type="match status" value="1"/>
</dbReference>
<comment type="subcellular location">
    <subcellularLocation>
        <location evidence="1 7">Cell membrane</location>
        <topology evidence="1 7">Multi-pass membrane protein</topology>
    </subcellularLocation>
</comment>
<keyword evidence="5 7" id="KW-1133">Transmembrane helix</keyword>
<feature type="transmembrane region" description="Helical" evidence="7">
    <location>
        <begin position="239"/>
        <end position="261"/>
    </location>
</feature>
<reference evidence="9" key="1">
    <citation type="submission" date="2021-06" db="EMBL/GenBank/DDBJ databases">
        <title>Description of novel taxa of the family Lachnospiraceae.</title>
        <authorList>
            <person name="Chaplin A.V."/>
            <person name="Sokolova S.R."/>
            <person name="Pikina A.P."/>
            <person name="Korzhanova M."/>
            <person name="Belova V."/>
            <person name="Korostin D."/>
            <person name="Efimov B.A."/>
        </authorList>
    </citation>
    <scope>NUCLEOTIDE SEQUENCE</scope>
    <source>
        <strain evidence="9">ASD5720</strain>
    </source>
</reference>
<dbReference type="InterPro" id="IPR035906">
    <property type="entry name" value="MetI-like_sf"/>
</dbReference>
<keyword evidence="6 7" id="KW-0472">Membrane</keyword>
<evidence type="ECO:0000259" key="8">
    <source>
        <dbReference type="PROSITE" id="PS50928"/>
    </source>
</evidence>
<evidence type="ECO:0000256" key="4">
    <source>
        <dbReference type="ARBA" id="ARBA00022692"/>
    </source>
</evidence>
<feature type="transmembrane region" description="Helical" evidence="7">
    <location>
        <begin position="83"/>
        <end position="102"/>
    </location>
</feature>
<dbReference type="SUPFAM" id="SSF161098">
    <property type="entry name" value="MetI-like"/>
    <property type="match status" value="1"/>
</dbReference>
<dbReference type="Proteomes" id="UP000712157">
    <property type="component" value="Unassembled WGS sequence"/>
</dbReference>
<feature type="domain" description="ABC transmembrane type-1" evidence="8">
    <location>
        <begin position="77"/>
        <end position="291"/>
    </location>
</feature>
<keyword evidence="10" id="KW-1185">Reference proteome</keyword>
<feature type="transmembrane region" description="Helical" evidence="7">
    <location>
        <begin position="114"/>
        <end position="134"/>
    </location>
</feature>
<name>A0A949K714_9FIRM</name>
<keyword evidence="3" id="KW-1003">Cell membrane</keyword>
<evidence type="ECO:0000313" key="9">
    <source>
        <dbReference type="EMBL" id="MBU9737518.1"/>
    </source>
</evidence>
<dbReference type="EMBL" id="JAHQCW010000021">
    <property type="protein sequence ID" value="MBU9737518.1"/>
    <property type="molecule type" value="Genomic_DNA"/>
</dbReference>
<proteinExistence type="inferred from homology"/>
<sequence>MNKKKKFSKLAFSEAVRGYLFILPAIVLLAGLLFIPMINGFWYSFTDFNILKSWDKNFIALDNFKKVFSSANFGEILGNEAQFAISVTVITVVISMLIALLLNGVKHCKNLTRALVFMPWVLPEVVVGAIWRWLLNGEKGLINGVLVDYLHLLPEHIQFFSEALSLVSVSLVYIWRTYPYVTIMLSAGLQGIDKEQYEAASIDGCNGIKKFWYITLPNLKYVLSICSLMAMIWTMNGFGILNILTAGGPGVSSTTLPVIIYKTAFQKFRFGLASSYSVIQFIIIMIFAVVYLKLTKATDEEGA</sequence>
<dbReference type="GO" id="GO:0055085">
    <property type="term" value="P:transmembrane transport"/>
    <property type="evidence" value="ECO:0007669"/>
    <property type="project" value="InterPro"/>
</dbReference>
<dbReference type="InterPro" id="IPR000515">
    <property type="entry name" value="MetI-like"/>
</dbReference>
<dbReference type="PANTHER" id="PTHR43005">
    <property type="entry name" value="BLR7065 PROTEIN"/>
    <property type="match status" value="1"/>
</dbReference>
<evidence type="ECO:0000256" key="2">
    <source>
        <dbReference type="ARBA" id="ARBA00022448"/>
    </source>
</evidence>
<evidence type="ECO:0000313" key="10">
    <source>
        <dbReference type="Proteomes" id="UP000712157"/>
    </source>
</evidence>
<protein>
    <submittedName>
        <fullName evidence="9">Sugar ABC transporter permease</fullName>
    </submittedName>
</protein>
<dbReference type="Gene3D" id="1.10.3720.10">
    <property type="entry name" value="MetI-like"/>
    <property type="match status" value="1"/>
</dbReference>
<feature type="transmembrane region" description="Helical" evidence="7">
    <location>
        <begin position="20"/>
        <end position="45"/>
    </location>
</feature>
<dbReference type="GO" id="GO:0005886">
    <property type="term" value="C:plasma membrane"/>
    <property type="evidence" value="ECO:0007669"/>
    <property type="project" value="UniProtKB-SubCell"/>
</dbReference>
<feature type="transmembrane region" description="Helical" evidence="7">
    <location>
        <begin position="273"/>
        <end position="292"/>
    </location>
</feature>
<dbReference type="RefSeq" id="WP_158345533.1">
    <property type="nucleotide sequence ID" value="NZ_JAHQCW010000021.1"/>
</dbReference>
<dbReference type="PROSITE" id="PS50928">
    <property type="entry name" value="ABC_TM1"/>
    <property type="match status" value="1"/>
</dbReference>
<evidence type="ECO:0000256" key="1">
    <source>
        <dbReference type="ARBA" id="ARBA00004651"/>
    </source>
</evidence>
<keyword evidence="4 7" id="KW-0812">Transmembrane</keyword>
<evidence type="ECO:0000256" key="6">
    <source>
        <dbReference type="ARBA" id="ARBA00023136"/>
    </source>
</evidence>
<organism evidence="9 10">
    <name type="scientific">Diplocloster agilis</name>
    <dbReference type="NCBI Taxonomy" id="2850323"/>
    <lineage>
        <taxon>Bacteria</taxon>
        <taxon>Bacillati</taxon>
        <taxon>Bacillota</taxon>
        <taxon>Clostridia</taxon>
        <taxon>Lachnospirales</taxon>
        <taxon>Lachnospiraceae</taxon>
        <taxon>Diplocloster</taxon>
    </lineage>
</organism>
<evidence type="ECO:0000256" key="5">
    <source>
        <dbReference type="ARBA" id="ARBA00022989"/>
    </source>
</evidence>
<dbReference type="AlphaFoldDB" id="A0A949K714"/>
<accession>A0A949K714</accession>
<feature type="transmembrane region" description="Helical" evidence="7">
    <location>
        <begin position="157"/>
        <end position="175"/>
    </location>
</feature>
<gene>
    <name evidence="9" type="ORF">KTH89_13290</name>
</gene>
<evidence type="ECO:0000256" key="7">
    <source>
        <dbReference type="RuleBase" id="RU363032"/>
    </source>
</evidence>
<evidence type="ECO:0000256" key="3">
    <source>
        <dbReference type="ARBA" id="ARBA00022475"/>
    </source>
</evidence>
<comment type="caution">
    <text evidence="9">The sequence shown here is derived from an EMBL/GenBank/DDBJ whole genome shotgun (WGS) entry which is preliminary data.</text>
</comment>
<comment type="similarity">
    <text evidence="7">Belongs to the binding-protein-dependent transport system permease family.</text>
</comment>
<keyword evidence="2 7" id="KW-0813">Transport</keyword>